<comment type="similarity">
    <text evidence="1">Belongs to the band 7/mec-2 family.</text>
</comment>
<keyword evidence="2" id="KW-1133">Transmembrane helix</keyword>
<evidence type="ECO:0000256" key="1">
    <source>
        <dbReference type="ARBA" id="ARBA00008164"/>
    </source>
</evidence>
<dbReference type="PANTHER" id="PTHR10264">
    <property type="entry name" value="BAND 7 PROTEIN-RELATED"/>
    <property type="match status" value="1"/>
</dbReference>
<dbReference type="Pfam" id="PF01145">
    <property type="entry name" value="Band_7"/>
    <property type="match status" value="1"/>
</dbReference>
<feature type="domain" description="Band 7" evidence="3">
    <location>
        <begin position="35"/>
        <end position="207"/>
    </location>
</feature>
<dbReference type="GO" id="GO:0098552">
    <property type="term" value="C:side of membrane"/>
    <property type="evidence" value="ECO:0007669"/>
    <property type="project" value="UniProtKB-ARBA"/>
</dbReference>
<dbReference type="FunFam" id="3.30.479.30:FF:000004">
    <property type="entry name" value="Putative membrane protease family, stomatin"/>
    <property type="match status" value="1"/>
</dbReference>
<dbReference type="InterPro" id="IPR001107">
    <property type="entry name" value="Band_7"/>
</dbReference>
<sequence>MEYPPLTPMFGASSSDFALALAVVLAIVVLAAILMCVKIVKQAECMVVERFGKYSKTLDAGINFIVPVMDKPRAIHWRSKRTDISGVEYVMTVEKTAIDLREQVFDFAKQNVITKDNVTIEIDAMLYFQITDVTKAIYEIANLPDAIEKLCKTSLRNVAGNLSLDECLTSRDQINAELLIIMDEATDKWGVKVNRVEIKDIPPPRDI</sequence>
<accession>A0A383CJY4</accession>
<dbReference type="InterPro" id="IPR036013">
    <property type="entry name" value="Band_7/SPFH_dom_sf"/>
</dbReference>
<dbReference type="Gene3D" id="3.30.479.30">
    <property type="entry name" value="Band 7 domain"/>
    <property type="match status" value="1"/>
</dbReference>
<dbReference type="CDD" id="cd08829">
    <property type="entry name" value="SPFH_paraslipin"/>
    <property type="match status" value="1"/>
</dbReference>
<dbReference type="GO" id="GO:0005886">
    <property type="term" value="C:plasma membrane"/>
    <property type="evidence" value="ECO:0007669"/>
    <property type="project" value="InterPro"/>
</dbReference>
<protein>
    <recommendedName>
        <fullName evidence="3">Band 7 domain-containing protein</fullName>
    </recommendedName>
</protein>
<dbReference type="SMART" id="SM00244">
    <property type="entry name" value="PHB"/>
    <property type="match status" value="1"/>
</dbReference>
<feature type="non-terminal residue" evidence="4">
    <location>
        <position position="207"/>
    </location>
</feature>
<proteinExistence type="inferred from homology"/>
<name>A0A383CJY4_9ZZZZ</name>
<organism evidence="4">
    <name type="scientific">marine metagenome</name>
    <dbReference type="NCBI Taxonomy" id="408172"/>
    <lineage>
        <taxon>unclassified sequences</taxon>
        <taxon>metagenomes</taxon>
        <taxon>ecological metagenomes</taxon>
    </lineage>
</organism>
<gene>
    <name evidence="4" type="ORF">METZ01_LOCUS485285</name>
</gene>
<dbReference type="EMBL" id="UINC01209422">
    <property type="protein sequence ID" value="SVE32431.1"/>
    <property type="molecule type" value="Genomic_DNA"/>
</dbReference>
<evidence type="ECO:0000256" key="2">
    <source>
        <dbReference type="SAM" id="Phobius"/>
    </source>
</evidence>
<keyword evidence="2" id="KW-0812">Transmembrane</keyword>
<reference evidence="4" key="1">
    <citation type="submission" date="2018-05" db="EMBL/GenBank/DDBJ databases">
        <authorList>
            <person name="Lanie J.A."/>
            <person name="Ng W.-L."/>
            <person name="Kazmierczak K.M."/>
            <person name="Andrzejewski T.M."/>
            <person name="Davidsen T.M."/>
            <person name="Wayne K.J."/>
            <person name="Tettelin H."/>
            <person name="Glass J.I."/>
            <person name="Rusch D."/>
            <person name="Podicherti R."/>
            <person name="Tsui H.-C.T."/>
            <person name="Winkler M.E."/>
        </authorList>
    </citation>
    <scope>NUCLEOTIDE SEQUENCE</scope>
</reference>
<evidence type="ECO:0000313" key="4">
    <source>
        <dbReference type="EMBL" id="SVE32431.1"/>
    </source>
</evidence>
<feature type="transmembrane region" description="Helical" evidence="2">
    <location>
        <begin position="17"/>
        <end position="40"/>
    </location>
</feature>
<dbReference type="PANTHER" id="PTHR10264:SF19">
    <property type="entry name" value="AT06885P-RELATED"/>
    <property type="match status" value="1"/>
</dbReference>
<dbReference type="AlphaFoldDB" id="A0A383CJY4"/>
<keyword evidence="2" id="KW-0472">Membrane</keyword>
<dbReference type="SUPFAM" id="SSF117892">
    <property type="entry name" value="Band 7/SPFH domain"/>
    <property type="match status" value="1"/>
</dbReference>
<dbReference type="InterPro" id="IPR043202">
    <property type="entry name" value="Band-7_stomatin-like"/>
</dbReference>
<evidence type="ECO:0000259" key="3">
    <source>
        <dbReference type="SMART" id="SM00244"/>
    </source>
</evidence>